<keyword evidence="2" id="KW-1185">Reference proteome</keyword>
<name>A0AAN5CR50_9BILA</name>
<dbReference type="AlphaFoldDB" id="A0AAN5CR50"/>
<dbReference type="Proteomes" id="UP001328107">
    <property type="component" value="Unassembled WGS sequence"/>
</dbReference>
<reference evidence="2" key="1">
    <citation type="submission" date="2022-10" db="EMBL/GenBank/DDBJ databases">
        <title>Genome assembly of Pristionchus species.</title>
        <authorList>
            <person name="Yoshida K."/>
            <person name="Sommer R.J."/>
        </authorList>
    </citation>
    <scope>NUCLEOTIDE SEQUENCE [LARGE SCALE GENOMIC DNA]</scope>
    <source>
        <strain evidence="2">RS5460</strain>
    </source>
</reference>
<comment type="caution">
    <text evidence="1">The sequence shown here is derived from an EMBL/GenBank/DDBJ whole genome shotgun (WGS) entry which is preliminary data.</text>
</comment>
<accession>A0AAN5CR50</accession>
<evidence type="ECO:0000313" key="1">
    <source>
        <dbReference type="EMBL" id="GMR49084.1"/>
    </source>
</evidence>
<evidence type="ECO:0000313" key="2">
    <source>
        <dbReference type="Proteomes" id="UP001328107"/>
    </source>
</evidence>
<proteinExistence type="predicted"/>
<organism evidence="1 2">
    <name type="scientific">Pristionchus mayeri</name>
    <dbReference type="NCBI Taxonomy" id="1317129"/>
    <lineage>
        <taxon>Eukaryota</taxon>
        <taxon>Metazoa</taxon>
        <taxon>Ecdysozoa</taxon>
        <taxon>Nematoda</taxon>
        <taxon>Chromadorea</taxon>
        <taxon>Rhabditida</taxon>
        <taxon>Rhabditina</taxon>
        <taxon>Diplogasteromorpha</taxon>
        <taxon>Diplogasteroidea</taxon>
        <taxon>Neodiplogasteridae</taxon>
        <taxon>Pristionchus</taxon>
    </lineage>
</organism>
<gene>
    <name evidence="1" type="ORF">PMAYCL1PPCAC_19279</name>
</gene>
<protein>
    <submittedName>
        <fullName evidence="1">Uncharacterized protein</fullName>
    </submittedName>
</protein>
<dbReference type="EMBL" id="BTRK01000004">
    <property type="protein sequence ID" value="GMR49084.1"/>
    <property type="molecule type" value="Genomic_DNA"/>
</dbReference>
<sequence length="201" mass="22454">MASLHGAMKRRAWTNCPPAPDLPHFATSSTCMSLAESLIDRFRAGKVISIHSKDGRGNYSILESIPEMCLAYAQHTLHQTKVVVYIEEEIPYHVPSRRGNLRVKEAASPYTFPELPHICFANEVEFSEFIKFGTATVAIVVKKGGIIGQHAKLMDELGKMFTKSRLEGLIVVSEDSTPQSDWRVARDIFGKHGLTVSYYEV</sequence>